<sequence>MQLFIRWRWGIAMFLVVMFYDVLSAQTSTVFDMTTPAEMYEGSKNAAGMVRVVDVPVSYYNGKAQLNFPLYQIKSGSLEFPLSLDYTAGGGIPVQSQGSWVGTGWECNGSGAIVRTVVGRPDELTTMGYTAAAGTLSMPLWSTLNPYSWLSSLTTCNKKDIGESRLDLLPDIYFVQFGRHSARMFFDRTGAAYFSPYKPWKLSGSITTGFVITTEDGIRYEFNDAETSTYDVETLPGDGGSNFTCKSAWFLSRIVSPNRIDTIRFAYAAASFDNEDDIPSETRYTSVAGQPTGCNNQRPPSESTTRTYSHQTSHSFRLSHITFKSGRVEYVSAMDRSDVNTGNKSRLREINIFSTRGTINSPVKKVRFNQFYASSAASDVLKRRLFLQSFVEVGGTDSMTTGFTYINPDAMPSRRSYALDHWGLYNGKNGNTTLIPAMTEGGVSYSGADREPDSIAMQYGLLSTITYPTGGVRTFTYEPHRYSFFRNAALYKPVRPDSVAVPALVQAKANDGSLPAVYSDTTRFFLPDIPGYAQTITYFLTGLIPADPNATVFVTDDNFNVLWASGTSNGVTRTADIYLQRGRYYRLIAERVGLNEKAIISLNYYKWNYITSPAIYSKIAGGTRLKSITTYDGINHAADQVVSFHYQLNDSTSSGVLLDEAKYAGMTYSAFYCDGIPQAKGGDWQVFARYGNSLVALGRTQGSPIGYSRVVAEYGPNAENGSEVYNYTLRGLMDGGGVGYPYIPRTSYDELRGLLLSKRIYDSAGNLLRSTTNEWDLNNTAGSPNLRWVWGAKCGIQRSSNSFFNGCPTGADWSFSIGMFQTLQYWPTLNASTDSTYDVLTGAGIGMRTVYTYDSVSAQVTSKEVAGSDNVVLRTTYTYPRDYAGTTVYDSMIARNIISEVIGAVTTRGNIKTYEERNDFGFYNGMIAPLGKRMIRSNQALEQRLTFDAFDARGNLLQQGRTTDVKEVYLWGYNGEYPVATITGATYNEVAALVNQSVLDAPADDAALRAELNKIRTAMAGKSVQVITKTFSPYGKVTSETDPAGMTTLYSFNGLGQLIATRDWNGNYQKIYDIKLQVPVNQ</sequence>
<keyword evidence="3" id="KW-1185">Reference proteome</keyword>
<evidence type="ECO:0000313" key="3">
    <source>
        <dbReference type="Proteomes" id="UP000812961"/>
    </source>
</evidence>
<evidence type="ECO:0000313" key="2">
    <source>
        <dbReference type="EMBL" id="MBW8684773.1"/>
    </source>
</evidence>
<comment type="caution">
    <text evidence="2">The sequence shown here is derived from an EMBL/GenBank/DDBJ whole genome shotgun (WGS) entry which is preliminary data.</text>
</comment>
<feature type="region of interest" description="Disordered" evidence="1">
    <location>
        <begin position="284"/>
        <end position="310"/>
    </location>
</feature>
<dbReference type="InterPro" id="IPR031325">
    <property type="entry name" value="RHS_repeat"/>
</dbReference>
<protein>
    <recommendedName>
        <fullName evidence="4">YD repeat-containing protein</fullName>
    </recommendedName>
</protein>
<accession>A0ABS7GAS5</accession>
<dbReference type="Proteomes" id="UP000812961">
    <property type="component" value="Unassembled WGS sequence"/>
</dbReference>
<dbReference type="Pfam" id="PF05593">
    <property type="entry name" value="RHS_repeat"/>
    <property type="match status" value="1"/>
</dbReference>
<proteinExistence type="predicted"/>
<evidence type="ECO:0008006" key="4">
    <source>
        <dbReference type="Google" id="ProtNLM"/>
    </source>
</evidence>
<dbReference type="RefSeq" id="WP_220249986.1">
    <property type="nucleotide sequence ID" value="NZ_JAICCF010000002.1"/>
</dbReference>
<gene>
    <name evidence="2" type="ORF">K1Y79_10570</name>
</gene>
<evidence type="ECO:0000256" key="1">
    <source>
        <dbReference type="SAM" id="MobiDB-lite"/>
    </source>
</evidence>
<organism evidence="2 3">
    <name type="scientific">Chitinophaga rhizophila</name>
    <dbReference type="NCBI Taxonomy" id="2866212"/>
    <lineage>
        <taxon>Bacteria</taxon>
        <taxon>Pseudomonadati</taxon>
        <taxon>Bacteroidota</taxon>
        <taxon>Chitinophagia</taxon>
        <taxon>Chitinophagales</taxon>
        <taxon>Chitinophagaceae</taxon>
        <taxon>Chitinophaga</taxon>
    </lineage>
</organism>
<name>A0ABS7GAS5_9BACT</name>
<dbReference type="EMBL" id="JAICCF010000002">
    <property type="protein sequence ID" value="MBW8684773.1"/>
    <property type="molecule type" value="Genomic_DNA"/>
</dbReference>
<reference evidence="2 3" key="1">
    <citation type="submission" date="2021-08" db="EMBL/GenBank/DDBJ databases">
        <title>The genome sequence of Chitinophaga sp. B61.</title>
        <authorList>
            <person name="Zhang X."/>
        </authorList>
    </citation>
    <scope>NUCLEOTIDE SEQUENCE [LARGE SCALE GENOMIC DNA]</scope>
    <source>
        <strain evidence="2 3">B61</strain>
    </source>
</reference>